<evidence type="ECO:0000313" key="6">
    <source>
        <dbReference type="EMBL" id="MDR6268146.1"/>
    </source>
</evidence>
<dbReference type="InterPro" id="IPR013783">
    <property type="entry name" value="Ig-like_fold"/>
</dbReference>
<keyword evidence="4" id="KW-0812">Transmembrane</keyword>
<organism evidence="6 7">
    <name type="scientific">Arthrobacter russicus</name>
    <dbReference type="NCBI Taxonomy" id="172040"/>
    <lineage>
        <taxon>Bacteria</taxon>
        <taxon>Bacillati</taxon>
        <taxon>Actinomycetota</taxon>
        <taxon>Actinomycetes</taxon>
        <taxon>Micrococcales</taxon>
        <taxon>Micrococcaceae</taxon>
        <taxon>Arthrobacter</taxon>
    </lineage>
</organism>
<dbReference type="EMBL" id="JAVDQF010000001">
    <property type="protein sequence ID" value="MDR6268146.1"/>
    <property type="molecule type" value="Genomic_DNA"/>
</dbReference>
<dbReference type="Gene3D" id="2.60.40.10">
    <property type="entry name" value="Immunoglobulins"/>
    <property type="match status" value="1"/>
</dbReference>
<gene>
    <name evidence="6" type="ORF">JOE69_000384</name>
</gene>
<comment type="caution">
    <text evidence="6">The sequence shown here is derived from an EMBL/GenBank/DDBJ whole genome shotgun (WGS) entry which is preliminary data.</text>
</comment>
<sequence length="210" mass="22111">MSEESDSFFLSYRDKRIKVGDPIPGSAGDKWVTRGKEYVENIAINTGTDIRGYVFNDMNGDGARTEDEPGVAGAVVLLKSSNGTEIVRATSDSDGRYSFDARVPIGTGYSLELLPVRGEVDRTKVSEAPAEIDSGIYSLDFGIRLAAVPDWPVGEAGNDGTTSGSNANPSGGYEELAATGANGAQVLAIGSGTAILFGLGIVLISRRRWV</sequence>
<keyword evidence="2" id="KW-0964">Secreted</keyword>
<accession>A0ABU1J9L6</accession>
<evidence type="ECO:0000256" key="4">
    <source>
        <dbReference type="SAM" id="Phobius"/>
    </source>
</evidence>
<reference evidence="6 7" key="1">
    <citation type="submission" date="2023-07" db="EMBL/GenBank/DDBJ databases">
        <title>Sequencing the genomes of 1000 actinobacteria strains.</title>
        <authorList>
            <person name="Klenk H.-P."/>
        </authorList>
    </citation>
    <scope>NUCLEOTIDE SEQUENCE [LARGE SCALE GENOMIC DNA]</scope>
    <source>
        <strain evidence="6 7">DSM 14555</strain>
    </source>
</reference>
<dbReference type="Proteomes" id="UP001185069">
    <property type="component" value="Unassembled WGS sequence"/>
</dbReference>
<feature type="domain" description="SD-repeat containing protein B" evidence="5">
    <location>
        <begin position="52"/>
        <end position="134"/>
    </location>
</feature>
<keyword evidence="7" id="KW-1185">Reference proteome</keyword>
<dbReference type="SUPFAM" id="SSF117074">
    <property type="entry name" value="Hypothetical protein PA1324"/>
    <property type="match status" value="1"/>
</dbReference>
<evidence type="ECO:0000259" key="5">
    <source>
        <dbReference type="Pfam" id="PF17210"/>
    </source>
</evidence>
<evidence type="ECO:0000256" key="1">
    <source>
        <dbReference type="ARBA" id="ARBA00004613"/>
    </source>
</evidence>
<evidence type="ECO:0000313" key="7">
    <source>
        <dbReference type="Proteomes" id="UP001185069"/>
    </source>
</evidence>
<keyword evidence="4" id="KW-1133">Transmembrane helix</keyword>
<evidence type="ECO:0000256" key="3">
    <source>
        <dbReference type="ARBA" id="ARBA00022729"/>
    </source>
</evidence>
<dbReference type="Pfam" id="PF17210">
    <property type="entry name" value="SdrD_B"/>
    <property type="match status" value="1"/>
</dbReference>
<dbReference type="InterPro" id="IPR033764">
    <property type="entry name" value="Sdr_B"/>
</dbReference>
<protein>
    <recommendedName>
        <fullName evidence="5">SD-repeat containing protein B domain-containing protein</fullName>
    </recommendedName>
</protein>
<name>A0ABU1J9L6_9MICC</name>
<proteinExistence type="predicted"/>
<dbReference type="RefSeq" id="WP_309795605.1">
    <property type="nucleotide sequence ID" value="NZ_JAVDQF010000001.1"/>
</dbReference>
<comment type="subcellular location">
    <subcellularLocation>
        <location evidence="1">Secreted</location>
    </subcellularLocation>
</comment>
<keyword evidence="4" id="KW-0472">Membrane</keyword>
<evidence type="ECO:0000256" key="2">
    <source>
        <dbReference type="ARBA" id="ARBA00022525"/>
    </source>
</evidence>
<feature type="transmembrane region" description="Helical" evidence="4">
    <location>
        <begin position="186"/>
        <end position="204"/>
    </location>
</feature>
<keyword evidence="3" id="KW-0732">Signal</keyword>